<dbReference type="GO" id="GO:0005886">
    <property type="term" value="C:plasma membrane"/>
    <property type="evidence" value="ECO:0007669"/>
    <property type="project" value="TreeGrafter"/>
</dbReference>
<evidence type="ECO:0000256" key="10">
    <source>
        <dbReference type="ARBA" id="ARBA00023180"/>
    </source>
</evidence>
<reference evidence="15" key="1">
    <citation type="submission" date="2022-11" db="UniProtKB">
        <authorList>
            <consortium name="WormBaseParasite"/>
        </authorList>
    </citation>
    <scope>IDENTIFICATION</scope>
</reference>
<keyword evidence="8 13" id="KW-0406">Ion transport</keyword>
<keyword evidence="3 13" id="KW-0813">Transport</keyword>
<evidence type="ECO:0000256" key="11">
    <source>
        <dbReference type="ARBA" id="ARBA00023201"/>
    </source>
</evidence>
<dbReference type="PROSITE" id="PS01206">
    <property type="entry name" value="ASC"/>
    <property type="match status" value="1"/>
</dbReference>
<protein>
    <submittedName>
        <fullName evidence="15">Uncharacterized protein</fullName>
    </submittedName>
</protein>
<dbReference type="Pfam" id="PF00858">
    <property type="entry name" value="ASC"/>
    <property type="match status" value="1"/>
</dbReference>
<keyword evidence="6" id="KW-1133">Transmembrane helix</keyword>
<comment type="similarity">
    <text evidence="2 13">Belongs to the amiloride-sensitive sodium channel (TC 1.A.6) family.</text>
</comment>
<dbReference type="PANTHER" id="PTHR11690:SF177">
    <property type="entry name" value="EGF-LIKE DOMAIN-CONTAINING PROTEIN"/>
    <property type="match status" value="1"/>
</dbReference>
<dbReference type="Gene3D" id="1.10.287.820">
    <property type="entry name" value="Acid-sensing ion channel domain"/>
    <property type="match status" value="1"/>
</dbReference>
<dbReference type="InterPro" id="IPR020903">
    <property type="entry name" value="ENaC_CS"/>
</dbReference>
<evidence type="ECO:0000313" key="14">
    <source>
        <dbReference type="Proteomes" id="UP000887577"/>
    </source>
</evidence>
<evidence type="ECO:0000256" key="5">
    <source>
        <dbReference type="ARBA" id="ARBA00022692"/>
    </source>
</evidence>
<evidence type="ECO:0000256" key="7">
    <source>
        <dbReference type="ARBA" id="ARBA00023053"/>
    </source>
</evidence>
<name>A0A914ZB22_9BILA</name>
<organism evidence="14 15">
    <name type="scientific">Panagrolaimus superbus</name>
    <dbReference type="NCBI Taxonomy" id="310955"/>
    <lineage>
        <taxon>Eukaryota</taxon>
        <taxon>Metazoa</taxon>
        <taxon>Ecdysozoa</taxon>
        <taxon>Nematoda</taxon>
        <taxon>Chromadorea</taxon>
        <taxon>Rhabditida</taxon>
        <taxon>Tylenchina</taxon>
        <taxon>Panagrolaimomorpha</taxon>
        <taxon>Panagrolaimoidea</taxon>
        <taxon>Panagrolaimidae</taxon>
        <taxon>Panagrolaimus</taxon>
    </lineage>
</organism>
<dbReference type="AlphaFoldDB" id="A0A914ZB22"/>
<dbReference type="PANTHER" id="PTHR11690">
    <property type="entry name" value="AMILORIDE-SENSITIVE SODIUM CHANNEL-RELATED"/>
    <property type="match status" value="1"/>
</dbReference>
<sequence>MIVWKIVQELGGAEVDVMDLLEEVATNPSLIKDIVPFIVGQESPEKQAALSWNYNDLFLWASFEGYELNIQTQMFKWYDITLGNCFTFNHKNSTKYYQLRKSGENGGFKALMKLQQSEYLSWINTAALIVFVHTMEETIFQESVRYQIASGNHGTIMTNKLTYKRLCGKYGDCIVDSSKVKAHYYPGSYTTSGCLRGCYQDAVQKACNCMDPRYAMPLSAQSCNLSAWKCVANVTKVKGDASNWESCHCPAPCEESQYESHYQIGSSLSNPIQCSKLSNSDETDTCLEEYKDLAMVTVYVPKLTHKVFSESPKMSVSFVVY</sequence>
<dbReference type="PRINTS" id="PR01078">
    <property type="entry name" value="AMINACHANNEL"/>
</dbReference>
<dbReference type="InterPro" id="IPR001873">
    <property type="entry name" value="ENaC"/>
</dbReference>
<evidence type="ECO:0000256" key="13">
    <source>
        <dbReference type="RuleBase" id="RU000679"/>
    </source>
</evidence>
<evidence type="ECO:0000256" key="2">
    <source>
        <dbReference type="ARBA" id="ARBA00007193"/>
    </source>
</evidence>
<proteinExistence type="inferred from homology"/>
<evidence type="ECO:0000256" key="9">
    <source>
        <dbReference type="ARBA" id="ARBA00023136"/>
    </source>
</evidence>
<keyword evidence="10" id="KW-0325">Glycoprotein</keyword>
<dbReference type="WBParaSite" id="PSU_v2.g9113.t1">
    <property type="protein sequence ID" value="PSU_v2.g9113.t1"/>
    <property type="gene ID" value="PSU_v2.g9113"/>
</dbReference>
<keyword evidence="11 13" id="KW-0739">Sodium transport</keyword>
<dbReference type="Proteomes" id="UP000887577">
    <property type="component" value="Unplaced"/>
</dbReference>
<evidence type="ECO:0000256" key="4">
    <source>
        <dbReference type="ARBA" id="ARBA00022461"/>
    </source>
</evidence>
<keyword evidence="12 13" id="KW-0407">Ion channel</keyword>
<evidence type="ECO:0000256" key="3">
    <source>
        <dbReference type="ARBA" id="ARBA00022448"/>
    </source>
</evidence>
<evidence type="ECO:0000256" key="1">
    <source>
        <dbReference type="ARBA" id="ARBA00004141"/>
    </source>
</evidence>
<evidence type="ECO:0000313" key="15">
    <source>
        <dbReference type="WBParaSite" id="PSU_v2.g9113.t1"/>
    </source>
</evidence>
<dbReference type="GO" id="GO:0015280">
    <property type="term" value="F:ligand-gated sodium channel activity"/>
    <property type="evidence" value="ECO:0007669"/>
    <property type="project" value="TreeGrafter"/>
</dbReference>
<dbReference type="Gene3D" id="2.60.470.10">
    <property type="entry name" value="Acid-sensing ion channels like domains"/>
    <property type="match status" value="1"/>
</dbReference>
<evidence type="ECO:0000256" key="12">
    <source>
        <dbReference type="ARBA" id="ARBA00023303"/>
    </source>
</evidence>
<comment type="subcellular location">
    <subcellularLocation>
        <location evidence="1">Membrane</location>
        <topology evidence="1">Multi-pass membrane protein</topology>
    </subcellularLocation>
</comment>
<keyword evidence="4 13" id="KW-0894">Sodium channel</keyword>
<keyword evidence="7" id="KW-0915">Sodium</keyword>
<keyword evidence="14" id="KW-1185">Reference proteome</keyword>
<evidence type="ECO:0000256" key="8">
    <source>
        <dbReference type="ARBA" id="ARBA00023065"/>
    </source>
</evidence>
<keyword evidence="9" id="KW-0472">Membrane</keyword>
<evidence type="ECO:0000256" key="6">
    <source>
        <dbReference type="ARBA" id="ARBA00022989"/>
    </source>
</evidence>
<accession>A0A914ZB22</accession>
<keyword evidence="5 13" id="KW-0812">Transmembrane</keyword>